<keyword evidence="6 11" id="KW-0547">Nucleotide-binding</keyword>
<dbReference type="GO" id="GO:0005524">
    <property type="term" value="F:ATP binding"/>
    <property type="evidence" value="ECO:0007669"/>
    <property type="project" value="UniProtKB-UniRule"/>
</dbReference>
<dbReference type="SUPFAM" id="SSF52374">
    <property type="entry name" value="Nucleotidylyl transferase"/>
    <property type="match status" value="1"/>
</dbReference>
<evidence type="ECO:0000256" key="1">
    <source>
        <dbReference type="ARBA" id="ARBA00004496"/>
    </source>
</evidence>
<evidence type="ECO:0000259" key="13">
    <source>
        <dbReference type="SMART" id="SM00836"/>
    </source>
</evidence>
<feature type="domain" description="Arginyl tRNA synthetase N-terminal" evidence="14">
    <location>
        <begin position="5"/>
        <end position="87"/>
    </location>
</feature>
<evidence type="ECO:0000313" key="17">
    <source>
        <dbReference type="Proteomes" id="UP001223336"/>
    </source>
</evidence>
<dbReference type="AlphaFoldDB" id="A0AA51R4W7"/>
<feature type="short sequence motif" description="'HIGH' region" evidence="11">
    <location>
        <begin position="127"/>
        <end position="137"/>
    </location>
</feature>
<keyword evidence="17" id="KW-1185">Reference proteome</keyword>
<dbReference type="Pfam" id="PF03485">
    <property type="entry name" value="Arg_tRNA_synt_N"/>
    <property type="match status" value="1"/>
</dbReference>
<dbReference type="PRINTS" id="PR01038">
    <property type="entry name" value="TRNASYNTHARG"/>
</dbReference>
<dbReference type="Pfam" id="PF00750">
    <property type="entry name" value="tRNA-synt_1d"/>
    <property type="match status" value="1"/>
</dbReference>
<keyword evidence="7 11" id="KW-0067">ATP-binding</keyword>
<dbReference type="FunFam" id="3.40.50.620:FF:000030">
    <property type="entry name" value="Arginine--tRNA ligase"/>
    <property type="match status" value="1"/>
</dbReference>
<evidence type="ECO:0000256" key="2">
    <source>
        <dbReference type="ARBA" id="ARBA00005594"/>
    </source>
</evidence>
<evidence type="ECO:0000256" key="6">
    <source>
        <dbReference type="ARBA" id="ARBA00022741"/>
    </source>
</evidence>
<dbReference type="EMBL" id="CP133217">
    <property type="protein sequence ID" value="WML87096.1"/>
    <property type="molecule type" value="Genomic_DNA"/>
</dbReference>
<dbReference type="GO" id="GO:0005737">
    <property type="term" value="C:cytoplasm"/>
    <property type="evidence" value="ECO:0007669"/>
    <property type="project" value="UniProtKB-SubCell"/>
</dbReference>
<dbReference type="PROSITE" id="PS00178">
    <property type="entry name" value="AA_TRNA_LIGASE_I"/>
    <property type="match status" value="1"/>
</dbReference>
<proteinExistence type="inferred from homology"/>
<dbReference type="InterPro" id="IPR035684">
    <property type="entry name" value="ArgRS_core"/>
</dbReference>
<evidence type="ECO:0000256" key="10">
    <source>
        <dbReference type="ARBA" id="ARBA00049339"/>
    </source>
</evidence>
<comment type="subcellular location">
    <subcellularLocation>
        <location evidence="1 11">Cytoplasm</location>
    </subcellularLocation>
</comment>
<keyword evidence="9 11" id="KW-0030">Aminoacyl-tRNA synthetase</keyword>
<feature type="domain" description="DALR anticodon binding" evidence="13">
    <location>
        <begin position="469"/>
        <end position="586"/>
    </location>
</feature>
<dbReference type="NCBIfam" id="TIGR00456">
    <property type="entry name" value="argS"/>
    <property type="match status" value="1"/>
</dbReference>
<dbReference type="SMART" id="SM00836">
    <property type="entry name" value="DALR_1"/>
    <property type="match status" value="1"/>
</dbReference>
<comment type="catalytic activity">
    <reaction evidence="10 11">
        <text>tRNA(Arg) + L-arginine + ATP = L-arginyl-tRNA(Arg) + AMP + diphosphate</text>
        <dbReference type="Rhea" id="RHEA:20301"/>
        <dbReference type="Rhea" id="RHEA-COMP:9658"/>
        <dbReference type="Rhea" id="RHEA-COMP:9673"/>
        <dbReference type="ChEBI" id="CHEBI:30616"/>
        <dbReference type="ChEBI" id="CHEBI:32682"/>
        <dbReference type="ChEBI" id="CHEBI:33019"/>
        <dbReference type="ChEBI" id="CHEBI:78442"/>
        <dbReference type="ChEBI" id="CHEBI:78513"/>
        <dbReference type="ChEBI" id="CHEBI:456215"/>
        <dbReference type="EC" id="6.1.1.19"/>
    </reaction>
</comment>
<evidence type="ECO:0000256" key="4">
    <source>
        <dbReference type="ARBA" id="ARBA00022490"/>
    </source>
</evidence>
<dbReference type="EC" id="6.1.1.19" evidence="11"/>
<keyword evidence="4 11" id="KW-0963">Cytoplasm</keyword>
<name>A0AA51R4W7_9GAMM</name>
<evidence type="ECO:0000256" key="5">
    <source>
        <dbReference type="ARBA" id="ARBA00022598"/>
    </source>
</evidence>
<evidence type="ECO:0000259" key="14">
    <source>
        <dbReference type="SMART" id="SM01016"/>
    </source>
</evidence>
<dbReference type="CDD" id="cd00671">
    <property type="entry name" value="ArgRS_core"/>
    <property type="match status" value="1"/>
</dbReference>
<dbReference type="PANTHER" id="PTHR11956:SF5">
    <property type="entry name" value="ARGININE--TRNA LIGASE, CYTOPLASMIC"/>
    <property type="match status" value="1"/>
</dbReference>
<evidence type="ECO:0000256" key="7">
    <source>
        <dbReference type="ARBA" id="ARBA00022840"/>
    </source>
</evidence>
<dbReference type="Pfam" id="PF05746">
    <property type="entry name" value="DALR_1"/>
    <property type="match status" value="1"/>
</dbReference>
<keyword evidence="5 11" id="KW-0436">Ligase</keyword>
<comment type="similarity">
    <text evidence="2 11 12">Belongs to the class-I aminoacyl-tRNA synthetase family.</text>
</comment>
<keyword evidence="8 11" id="KW-0648">Protein biosynthesis</keyword>
<gene>
    <name evidence="11 16" type="primary">argS</name>
    <name evidence="15" type="ORF">RCC75_13295</name>
    <name evidence="16" type="ORF">RCG00_01765</name>
</gene>
<dbReference type="InterPro" id="IPR001412">
    <property type="entry name" value="aa-tRNA-synth_I_CS"/>
</dbReference>
<dbReference type="InterPro" id="IPR036695">
    <property type="entry name" value="Arg-tRNA-synth_N_sf"/>
</dbReference>
<dbReference type="Proteomes" id="UP001223336">
    <property type="component" value="Unassembled WGS sequence"/>
</dbReference>
<evidence type="ECO:0000313" key="15">
    <source>
        <dbReference type="EMBL" id="MDQ5769512.1"/>
    </source>
</evidence>
<dbReference type="GO" id="GO:0006420">
    <property type="term" value="P:arginyl-tRNA aminoacylation"/>
    <property type="evidence" value="ECO:0007669"/>
    <property type="project" value="UniProtKB-UniRule"/>
</dbReference>
<protein>
    <recommendedName>
        <fullName evidence="11">Arginine--tRNA ligase</fullName>
        <ecNumber evidence="11">6.1.1.19</ecNumber>
    </recommendedName>
    <alternativeName>
        <fullName evidence="11">Arginyl-tRNA synthetase</fullName>
        <shortName evidence="11">ArgRS</shortName>
    </alternativeName>
</protein>
<dbReference type="Gene3D" id="1.10.730.10">
    <property type="entry name" value="Isoleucyl-tRNA Synthetase, Domain 1"/>
    <property type="match status" value="1"/>
</dbReference>
<dbReference type="Gene3D" id="3.40.50.620">
    <property type="entry name" value="HUPs"/>
    <property type="match status" value="1"/>
</dbReference>
<dbReference type="GO" id="GO:0004814">
    <property type="term" value="F:arginine-tRNA ligase activity"/>
    <property type="evidence" value="ECO:0007669"/>
    <property type="project" value="UniProtKB-UniRule"/>
</dbReference>
<dbReference type="InterPro" id="IPR009080">
    <property type="entry name" value="tRNAsynth_Ia_anticodon-bd"/>
</dbReference>
<accession>A0AA51R4W7</accession>
<dbReference type="InterPro" id="IPR014729">
    <property type="entry name" value="Rossmann-like_a/b/a_fold"/>
</dbReference>
<dbReference type="EMBL" id="JAVFKN010000018">
    <property type="protein sequence ID" value="MDQ5769512.1"/>
    <property type="molecule type" value="Genomic_DNA"/>
</dbReference>
<evidence type="ECO:0000313" key="16">
    <source>
        <dbReference type="EMBL" id="WML87096.1"/>
    </source>
</evidence>
<dbReference type="Gene3D" id="3.30.1360.70">
    <property type="entry name" value="Arginyl tRNA synthetase N-terminal domain"/>
    <property type="match status" value="1"/>
</dbReference>
<evidence type="ECO:0000256" key="9">
    <source>
        <dbReference type="ARBA" id="ARBA00023146"/>
    </source>
</evidence>
<dbReference type="SUPFAM" id="SSF55190">
    <property type="entry name" value="Arginyl-tRNA synthetase (ArgRS), N-terminal 'additional' domain"/>
    <property type="match status" value="1"/>
</dbReference>
<dbReference type="InterPro" id="IPR001278">
    <property type="entry name" value="Arg-tRNA-ligase"/>
</dbReference>
<evidence type="ECO:0000256" key="12">
    <source>
        <dbReference type="RuleBase" id="RU363038"/>
    </source>
</evidence>
<dbReference type="FunFam" id="1.10.730.10:FF:000006">
    <property type="entry name" value="Arginyl-tRNA synthetase 2, mitochondrial"/>
    <property type="match status" value="1"/>
</dbReference>
<dbReference type="InterPro" id="IPR005148">
    <property type="entry name" value="Arg-tRNA-synth_N"/>
</dbReference>
<evidence type="ECO:0000256" key="3">
    <source>
        <dbReference type="ARBA" id="ARBA00011245"/>
    </source>
</evidence>
<reference evidence="16 17" key="1">
    <citation type="submission" date="2023-08" db="EMBL/GenBank/DDBJ databases">
        <title>New molecular markers tilS and rpoB for phylogenetic and monitoring studies of the genus Thiothrix biodiversity.</title>
        <authorList>
            <person name="Ravin N.V."/>
            <person name="Smolyakov D."/>
            <person name="Markov N.D."/>
            <person name="Beletsky A.V."/>
            <person name="Mardanov A.V."/>
            <person name="Rudenko T.S."/>
            <person name="Grabovich M.Y."/>
        </authorList>
    </citation>
    <scope>NUCLEOTIDE SEQUENCE</scope>
    <source>
        <strain evidence="16">DNT52</strain>
        <strain evidence="15 17">H33</strain>
    </source>
</reference>
<dbReference type="RefSeq" id="WP_308135376.1">
    <property type="nucleotide sequence ID" value="NZ_CP133197.1"/>
</dbReference>
<dbReference type="Proteomes" id="UP001229862">
    <property type="component" value="Chromosome"/>
</dbReference>
<dbReference type="InterPro" id="IPR008909">
    <property type="entry name" value="DALR_anticod-bd"/>
</dbReference>
<comment type="subunit">
    <text evidence="3 11">Monomer.</text>
</comment>
<dbReference type="PANTHER" id="PTHR11956">
    <property type="entry name" value="ARGINYL-TRNA SYNTHETASE"/>
    <property type="match status" value="1"/>
</dbReference>
<dbReference type="HAMAP" id="MF_00123">
    <property type="entry name" value="Arg_tRNA_synth"/>
    <property type="match status" value="1"/>
</dbReference>
<organism evidence="16">
    <name type="scientific">Thiothrix subterranea</name>
    <dbReference type="NCBI Taxonomy" id="2735563"/>
    <lineage>
        <taxon>Bacteria</taxon>
        <taxon>Pseudomonadati</taxon>
        <taxon>Pseudomonadota</taxon>
        <taxon>Gammaproteobacteria</taxon>
        <taxon>Thiotrichales</taxon>
        <taxon>Thiotrichaceae</taxon>
        <taxon>Thiothrix</taxon>
    </lineage>
</organism>
<evidence type="ECO:0000256" key="8">
    <source>
        <dbReference type="ARBA" id="ARBA00022917"/>
    </source>
</evidence>
<sequence length="586" mass="64446">MNIRQLLDDRITAALHTLGAPDTVTAIVKPSARPEFGNYQANGVMAAAKQLKTNPRELATRLLEVLDLSDLADKLEVAGPGFINIYLKNKWLSEALGGRMPFAPTGDGRGEWHSPSSQTIVVDYSGPNLAKEMHVGHLRSTIIGDAVARVLEFQGHKVIRQNHVGDWGTQFGMLIAHMVSIAEQNGGVSGVAPQLADLETFYREAKQRFDAEPAFADAARDYVVKLQAGDAECHALWQQFIDISLHHCEEVYERLGVSLTRADVMPESAYNADLANIVSELQAQGLLVENQGAQCAFLDEFKNKDGSITPIIVQKTGGGYLYATTDLAALRYRSGVLNIDRSLYFTDARQALHFQQVFLLARKAGFVREGVALEHMPFGNMQGEDGKPFKTRTGGTVKLVDLLVEAEERAFTLVTAKNPELGEAERHDIARTVGIGAVKYADLSKNRNSDYIFNWETMLSFEGNTAPYLQYAYARIKSIFRRAGVDAEAISSSISLHEIAERTLAMKLLQFTEATDSVAKEGLPNHLCTYLYELAGNFMSFYEACPILKDGVAEDVRNSRLQLANLTAQTLQTGLGLLGIGVLERM</sequence>
<dbReference type="CDD" id="cd07956">
    <property type="entry name" value="Anticodon_Ia_Arg"/>
    <property type="match status" value="1"/>
</dbReference>
<dbReference type="SMART" id="SM01016">
    <property type="entry name" value="Arg_tRNA_synt_N"/>
    <property type="match status" value="1"/>
</dbReference>
<evidence type="ECO:0000256" key="11">
    <source>
        <dbReference type="HAMAP-Rule" id="MF_00123"/>
    </source>
</evidence>
<dbReference type="SUPFAM" id="SSF47323">
    <property type="entry name" value="Anticodon-binding domain of a subclass of class I aminoacyl-tRNA synthetases"/>
    <property type="match status" value="1"/>
</dbReference>